<evidence type="ECO:0000256" key="6">
    <source>
        <dbReference type="ARBA" id="ARBA00022729"/>
    </source>
</evidence>
<dbReference type="GO" id="GO:0016020">
    <property type="term" value="C:membrane"/>
    <property type="evidence" value="ECO:0007669"/>
    <property type="project" value="UniProtKB-SubCell"/>
</dbReference>
<dbReference type="GO" id="GO:0009986">
    <property type="term" value="C:cell surface"/>
    <property type="evidence" value="ECO:0007669"/>
    <property type="project" value="InterPro"/>
</dbReference>
<evidence type="ECO:0000256" key="5">
    <source>
        <dbReference type="ARBA" id="ARBA00022692"/>
    </source>
</evidence>
<dbReference type="AlphaFoldDB" id="A0AAN5CAW5"/>
<feature type="transmembrane region" description="Helical" evidence="9">
    <location>
        <begin position="65"/>
        <end position="87"/>
    </location>
</feature>
<evidence type="ECO:0000313" key="12">
    <source>
        <dbReference type="Proteomes" id="UP001328107"/>
    </source>
</evidence>
<keyword evidence="12" id="KW-1185">Reference proteome</keyword>
<dbReference type="Pfam" id="PF01060">
    <property type="entry name" value="TTR-52"/>
    <property type="match status" value="1"/>
</dbReference>
<comment type="similarity">
    <text evidence="3">Belongs to the nematode transthyretin-like family.</text>
</comment>
<dbReference type="Gene3D" id="2.60.40.3330">
    <property type="match status" value="1"/>
</dbReference>
<name>A0AAN5CAW5_9BILA</name>
<feature type="transmembrane region" description="Helical" evidence="9">
    <location>
        <begin position="321"/>
        <end position="344"/>
    </location>
</feature>
<keyword evidence="6" id="KW-0732">Signal</keyword>
<dbReference type="Gene3D" id="1.20.1070.10">
    <property type="entry name" value="Rhodopsin 7-helix transmembrane proteins"/>
    <property type="match status" value="1"/>
</dbReference>
<evidence type="ECO:0000256" key="9">
    <source>
        <dbReference type="SAM" id="Phobius"/>
    </source>
</evidence>
<comment type="caution">
    <text evidence="11">The sequence shown here is derived from an EMBL/GenBank/DDBJ whole genome shotgun (WGS) entry which is preliminary data.</text>
</comment>
<accession>A0AAN5CAW5</accession>
<feature type="transmembrane region" description="Helical" evidence="9">
    <location>
        <begin position="364"/>
        <end position="386"/>
    </location>
</feature>
<reference evidence="12" key="1">
    <citation type="submission" date="2022-10" db="EMBL/GenBank/DDBJ databases">
        <title>Genome assembly of Pristionchus species.</title>
        <authorList>
            <person name="Yoshida K."/>
            <person name="Sommer R.J."/>
        </authorList>
    </citation>
    <scope>NUCLEOTIDE SEQUENCE [LARGE SCALE GENOMIC DNA]</scope>
    <source>
        <strain evidence="12">RS5460</strain>
    </source>
</reference>
<sequence>MSEELLLFINDSSNSTNGTDECGYSEGPVSLQRFIIIFVCSLLASVGVLCNLILLAVFRRSLPSSVFLAGLSLLDALLCLTYVLLFGVDASCNHLQLEFLFRLYHDYLKIIFFLCRVVQFAMPYMLILATLERFTWTAGEHVRRFLSCLFSDKGRQITAMAIILLSLAFRIIVYFSFEIVEFPDCEDLFSSMSPVPNPFVEYDIYQIYEVHVVTSLQTVIPFIVLIVLNAMIIIKMCGEKRDQGIINRMRSAAEEVRAEREAMQREQVEVCTQHMVKKASIIANSSSLPEHYVLMEVTNGMVQESFNSKSNREKAIQLRNAVFTMLVIVLSYLVCNGLHLFLLYYEKLSPSDLYVGDSRVSTSFYIALSDAVSISYMLSSAIRLFIYAKCNPKLRKELKQYLWGGEYVPTSEEDSPFLPPTVKLPIKFIFASLLISAVVARPGTNDNYGQQYKGGRGSTPAYGKGFDYGSGSAGSHSIGSGASQGSHSIGSRAVPAFGDSVMTKSAEITGILSCGDQPVKDAVVRLYRNVSETIENLLAVVKSKDDGSFRIEGNTAGKGASEAGIKGYRTFGFTIEDELYVSLGRISRKAFDIGKLNVQMIYPGEKRDLKFTNDQPLGAPI</sequence>
<feature type="transmembrane region" description="Helical" evidence="9">
    <location>
        <begin position="157"/>
        <end position="177"/>
    </location>
</feature>
<dbReference type="PANTHER" id="PTHR46709:SF11">
    <property type="entry name" value="G-PROTEIN COUPLED RECEPTORS FAMILY 1 PROFILE DOMAIN-CONTAINING PROTEIN"/>
    <property type="match status" value="1"/>
</dbReference>
<gene>
    <name evidence="11" type="ORF">PMAYCL1PPCAC_06452</name>
</gene>
<dbReference type="InterPro" id="IPR038479">
    <property type="entry name" value="Transthyretin-like_sf"/>
</dbReference>
<dbReference type="PANTHER" id="PTHR46709">
    <property type="entry name" value="PROTEIN CBG23488-RELATED"/>
    <property type="match status" value="1"/>
</dbReference>
<evidence type="ECO:0000256" key="4">
    <source>
        <dbReference type="ARBA" id="ARBA00022525"/>
    </source>
</evidence>
<feature type="transmembrane region" description="Helical" evidence="9">
    <location>
        <begin position="219"/>
        <end position="238"/>
    </location>
</feature>
<feature type="domain" description="G-protein coupled receptors family 1 profile" evidence="10">
    <location>
        <begin position="46"/>
        <end position="387"/>
    </location>
</feature>
<dbReference type="PROSITE" id="PS50262">
    <property type="entry name" value="G_PROTEIN_RECEP_F1_2"/>
    <property type="match status" value="1"/>
</dbReference>
<dbReference type="GO" id="GO:0005576">
    <property type="term" value="C:extracellular region"/>
    <property type="evidence" value="ECO:0007669"/>
    <property type="project" value="UniProtKB-SubCell"/>
</dbReference>
<keyword evidence="5 9" id="KW-0812">Transmembrane</keyword>
<feature type="transmembrane region" description="Helical" evidence="9">
    <location>
        <begin position="107"/>
        <end position="136"/>
    </location>
</feature>
<feature type="transmembrane region" description="Helical" evidence="9">
    <location>
        <begin position="34"/>
        <end position="58"/>
    </location>
</feature>
<proteinExistence type="inferred from homology"/>
<dbReference type="SUPFAM" id="SSF81321">
    <property type="entry name" value="Family A G protein-coupled receptor-like"/>
    <property type="match status" value="1"/>
</dbReference>
<evidence type="ECO:0000256" key="2">
    <source>
        <dbReference type="ARBA" id="ARBA00004613"/>
    </source>
</evidence>
<dbReference type="Proteomes" id="UP001328107">
    <property type="component" value="Unassembled WGS sequence"/>
</dbReference>
<keyword evidence="8 9" id="KW-0472">Membrane</keyword>
<dbReference type="InterPro" id="IPR017452">
    <property type="entry name" value="GPCR_Rhodpsn_7TM"/>
</dbReference>
<evidence type="ECO:0000256" key="1">
    <source>
        <dbReference type="ARBA" id="ARBA00004370"/>
    </source>
</evidence>
<evidence type="ECO:0000259" key="10">
    <source>
        <dbReference type="PROSITE" id="PS50262"/>
    </source>
</evidence>
<evidence type="ECO:0000313" key="11">
    <source>
        <dbReference type="EMBL" id="GMR36257.1"/>
    </source>
</evidence>
<comment type="subcellular location">
    <subcellularLocation>
        <location evidence="1">Membrane</location>
    </subcellularLocation>
    <subcellularLocation>
        <location evidence="2">Secreted</location>
    </subcellularLocation>
</comment>
<evidence type="ECO:0000256" key="8">
    <source>
        <dbReference type="ARBA" id="ARBA00023136"/>
    </source>
</evidence>
<evidence type="ECO:0000256" key="7">
    <source>
        <dbReference type="ARBA" id="ARBA00022989"/>
    </source>
</evidence>
<keyword evidence="7 9" id="KW-1133">Transmembrane helix</keyword>
<keyword evidence="4" id="KW-0964">Secreted</keyword>
<dbReference type="InterPro" id="IPR001534">
    <property type="entry name" value="Transthyretin-like"/>
</dbReference>
<dbReference type="EMBL" id="BTRK01000002">
    <property type="protein sequence ID" value="GMR36257.1"/>
    <property type="molecule type" value="Genomic_DNA"/>
</dbReference>
<evidence type="ECO:0000256" key="3">
    <source>
        <dbReference type="ARBA" id="ARBA00010112"/>
    </source>
</evidence>
<protein>
    <recommendedName>
        <fullName evidence="10">G-protein coupled receptors family 1 profile domain-containing protein</fullName>
    </recommendedName>
</protein>
<organism evidence="11 12">
    <name type="scientific">Pristionchus mayeri</name>
    <dbReference type="NCBI Taxonomy" id="1317129"/>
    <lineage>
        <taxon>Eukaryota</taxon>
        <taxon>Metazoa</taxon>
        <taxon>Ecdysozoa</taxon>
        <taxon>Nematoda</taxon>
        <taxon>Chromadorea</taxon>
        <taxon>Rhabditida</taxon>
        <taxon>Rhabditina</taxon>
        <taxon>Diplogasteromorpha</taxon>
        <taxon>Diplogasteroidea</taxon>
        <taxon>Neodiplogasteridae</taxon>
        <taxon>Pristionchus</taxon>
    </lineage>
</organism>